<evidence type="ECO:0000256" key="6">
    <source>
        <dbReference type="ARBA" id="ARBA00023136"/>
    </source>
</evidence>
<evidence type="ECO:0000256" key="4">
    <source>
        <dbReference type="ARBA" id="ARBA00022803"/>
    </source>
</evidence>
<keyword evidence="9" id="KW-0732">Signal</keyword>
<evidence type="ECO:0000256" key="2">
    <source>
        <dbReference type="ARBA" id="ARBA00022692"/>
    </source>
</evidence>
<evidence type="ECO:0000256" key="3">
    <source>
        <dbReference type="ARBA" id="ARBA00022737"/>
    </source>
</evidence>
<proteinExistence type="inferred from homology"/>
<dbReference type="InterPro" id="IPR011990">
    <property type="entry name" value="TPR-like_helical_dom_sf"/>
</dbReference>
<feature type="repeat" description="TPR" evidence="8">
    <location>
        <begin position="373"/>
        <end position="406"/>
    </location>
</feature>
<feature type="repeat" description="TPR" evidence="8">
    <location>
        <begin position="133"/>
        <end position="166"/>
    </location>
</feature>
<evidence type="ECO:0000256" key="7">
    <source>
        <dbReference type="ARBA" id="ARBA00038030"/>
    </source>
</evidence>
<evidence type="ECO:0000256" key="1">
    <source>
        <dbReference type="ARBA" id="ARBA00004167"/>
    </source>
</evidence>
<reference evidence="10" key="1">
    <citation type="submission" date="2021-02" db="EMBL/GenBank/DDBJ databases">
        <title>Genome sequence of Rhodospirillales sp. strain TMPK1 isolated from soil.</title>
        <authorList>
            <person name="Nakai R."/>
            <person name="Kusada H."/>
            <person name="Tamaki H."/>
        </authorList>
    </citation>
    <scope>NUCLEOTIDE SEQUENCE</scope>
    <source>
        <strain evidence="10">TMPK1</strain>
    </source>
</reference>
<dbReference type="Pfam" id="PF14559">
    <property type="entry name" value="TPR_19"/>
    <property type="match status" value="4"/>
</dbReference>
<comment type="subcellular location">
    <subcellularLocation>
        <location evidence="1">Membrane</location>
        <topology evidence="1">Single-pass membrane protein</topology>
    </subcellularLocation>
</comment>
<feature type="signal peptide" evidence="9">
    <location>
        <begin position="1"/>
        <end position="26"/>
    </location>
</feature>
<keyword evidence="6" id="KW-0472">Membrane</keyword>
<dbReference type="Proteomes" id="UP000681075">
    <property type="component" value="Unassembled WGS sequence"/>
</dbReference>
<comment type="caution">
    <text evidence="10">The sequence shown here is derived from an EMBL/GenBank/DDBJ whole genome shotgun (WGS) entry which is preliminary data.</text>
</comment>
<keyword evidence="4 8" id="KW-0802">TPR repeat</keyword>
<evidence type="ECO:0008006" key="12">
    <source>
        <dbReference type="Google" id="ProtNLM"/>
    </source>
</evidence>
<dbReference type="PANTHER" id="PTHR46208">
    <property type="entry name" value="MITOCHONDRIAL IMPORT RECEPTOR SUBUNIT TOM70"/>
    <property type="match status" value="1"/>
</dbReference>
<evidence type="ECO:0000256" key="8">
    <source>
        <dbReference type="PROSITE-ProRule" id="PRU00339"/>
    </source>
</evidence>
<dbReference type="Gene3D" id="1.25.40.10">
    <property type="entry name" value="Tetratricopeptide repeat domain"/>
    <property type="match status" value="5"/>
</dbReference>
<protein>
    <recommendedName>
        <fullName evidence="12">PEP-CTERM system TPR-repeat protein PrsT</fullName>
    </recommendedName>
</protein>
<evidence type="ECO:0000313" key="11">
    <source>
        <dbReference type="Proteomes" id="UP000681075"/>
    </source>
</evidence>
<evidence type="ECO:0000256" key="9">
    <source>
        <dbReference type="SAM" id="SignalP"/>
    </source>
</evidence>
<keyword evidence="5" id="KW-1133">Transmembrane helix</keyword>
<dbReference type="SMART" id="SM00028">
    <property type="entry name" value="TPR"/>
    <property type="match status" value="13"/>
</dbReference>
<dbReference type="InterPro" id="IPR019734">
    <property type="entry name" value="TPR_rpt"/>
</dbReference>
<dbReference type="SUPFAM" id="SSF48452">
    <property type="entry name" value="TPR-like"/>
    <property type="match status" value="5"/>
</dbReference>
<dbReference type="AlphaFoldDB" id="A0A8S8XCU7"/>
<feature type="repeat" description="TPR" evidence="8">
    <location>
        <begin position="200"/>
        <end position="233"/>
    </location>
</feature>
<sequence length="936" mass="100608">MTKKIFIAVLLAATALATTLPLRARAADNTAQEYATQAEEALKKGDGRAALIQYRNAVKADPEDVQLRIKLGRLLVLSGDGVGAERELKAARDRKADDVEVLPLLTRAWLLQNQPEKVLREVDPAGGTPERRAVALTSIGEAQLSMKHFDEAEKALLEAEQLNPKARATKLALGRTLLVRNKPADAAGKFADAQAIEPTSEGWMLSGEAQLMQNRVAEAKTAFDHAIELDKRNALAHVERARIALASNEPDAPAKAKEDLDAAVATAPGLPAAHYLMAFVAARKGSWGEADNELQKVGPALNELPRGLYLQAVVKNALNQPEQAQAALAKHVARFPDDVQAQKLVAVTALKKHEPQKAIDALERAVAAKPDDAEAQDLLGRAYLNVGKSDKALAAFDAASKASPQDAAMQTRVALSKLQAGQQDSAIVDLERSLKLDADKSGPAAEVLFLTYLRGGKLDDAQRVADDLAKRTPNAPLPALYQIMVQAERGKPADAEAKARALADANPDFAPARLEQAELQVQQGKIDEASVTYRALLAKQPANVAALRAVTQLDRARGKLGDAIPLWEAAHKSAQQDLPVAIGFAEALALNGEVPRGIAVLREPQLTASNDADLLRIRARFEMNQKDNDAAIATLKQAVDARPTDANVRRDYALALSLAGDTNGAEQALDEARKLAPENDLFLRDRAGATLKRGLDPALQYADQIQRSDPRRPAAQALPGDVLAMANQPDKAIERWRAAQAQQPSTLLAMRISQGLEKVGKPADARAVLADWAKQQPNDLDAQLAYGQYLLVHKDYPPATQMFEALNKQRPNNALVLNNLAWLYGAQKDPRATETALAAYRLDPRSAQVADTLGWVLLQTNKPQDALTYLRRAALAAPDEADIQVHYASALAATGAKDQAAATLQKVLASNRPFDARGEAEKLQASLGASGSSTQR</sequence>
<evidence type="ECO:0000256" key="5">
    <source>
        <dbReference type="ARBA" id="ARBA00022989"/>
    </source>
</evidence>
<keyword evidence="3" id="KW-0677">Repeat</keyword>
<feature type="chain" id="PRO_5035832050" description="PEP-CTERM system TPR-repeat protein PrsT" evidence="9">
    <location>
        <begin position="27"/>
        <end position="936"/>
    </location>
</feature>
<evidence type="ECO:0000313" key="10">
    <source>
        <dbReference type="EMBL" id="GIL39036.1"/>
    </source>
</evidence>
<dbReference type="NCBIfam" id="TIGR02917">
    <property type="entry name" value="PEP_TPR_lipo"/>
    <property type="match status" value="1"/>
</dbReference>
<keyword evidence="2" id="KW-0812">Transmembrane</keyword>
<dbReference type="GO" id="GO:0016020">
    <property type="term" value="C:membrane"/>
    <property type="evidence" value="ECO:0007669"/>
    <property type="project" value="UniProtKB-SubCell"/>
</dbReference>
<dbReference type="Pfam" id="PF13432">
    <property type="entry name" value="TPR_16"/>
    <property type="match status" value="3"/>
</dbReference>
<organism evidence="10 11">
    <name type="scientific">Roseiterribacter gracilis</name>
    <dbReference type="NCBI Taxonomy" id="2812848"/>
    <lineage>
        <taxon>Bacteria</taxon>
        <taxon>Pseudomonadati</taxon>
        <taxon>Pseudomonadota</taxon>
        <taxon>Alphaproteobacteria</taxon>
        <taxon>Rhodospirillales</taxon>
        <taxon>Roseiterribacteraceae</taxon>
        <taxon>Roseiterribacter</taxon>
    </lineage>
</organism>
<name>A0A8S8XCU7_9PROT</name>
<dbReference type="PANTHER" id="PTHR46208:SF1">
    <property type="entry name" value="MITOCHONDRIAL IMPORT RECEPTOR SUBUNIT TOM70"/>
    <property type="match status" value="1"/>
</dbReference>
<dbReference type="EMBL" id="BOPV01000001">
    <property type="protein sequence ID" value="GIL39036.1"/>
    <property type="molecule type" value="Genomic_DNA"/>
</dbReference>
<dbReference type="InterPro" id="IPR014266">
    <property type="entry name" value="PEP-CTERM_TPR_PrsT"/>
</dbReference>
<comment type="similarity">
    <text evidence="7">Belongs to the Tom70 family.</text>
</comment>
<dbReference type="RefSeq" id="WP_420242135.1">
    <property type="nucleotide sequence ID" value="NZ_BOPV01000001.1"/>
</dbReference>
<dbReference type="PROSITE" id="PS50005">
    <property type="entry name" value="TPR"/>
    <property type="match status" value="3"/>
</dbReference>
<gene>
    <name evidence="10" type="ORF">TMPK1_12730</name>
</gene>
<accession>A0A8S8XCU7</accession>
<keyword evidence="11" id="KW-1185">Reference proteome</keyword>